<dbReference type="Proteomes" id="UP001500908">
    <property type="component" value="Unassembled WGS sequence"/>
</dbReference>
<evidence type="ECO:0000313" key="2">
    <source>
        <dbReference type="Proteomes" id="UP001500908"/>
    </source>
</evidence>
<protein>
    <submittedName>
        <fullName evidence="1">Uncharacterized protein</fullName>
    </submittedName>
</protein>
<accession>A0ABP7G861</accession>
<keyword evidence="2" id="KW-1185">Reference proteome</keyword>
<dbReference type="EMBL" id="BAABDD010000025">
    <property type="protein sequence ID" value="GAA3757586.1"/>
    <property type="molecule type" value="Genomic_DNA"/>
</dbReference>
<gene>
    <name evidence="1" type="ORF">GCM10022402_39800</name>
</gene>
<organism evidence="1 2">
    <name type="scientific">Salinactinospora qingdaonensis</name>
    <dbReference type="NCBI Taxonomy" id="702744"/>
    <lineage>
        <taxon>Bacteria</taxon>
        <taxon>Bacillati</taxon>
        <taxon>Actinomycetota</taxon>
        <taxon>Actinomycetes</taxon>
        <taxon>Streptosporangiales</taxon>
        <taxon>Nocardiopsidaceae</taxon>
        <taxon>Salinactinospora</taxon>
    </lineage>
</organism>
<reference evidence="2" key="1">
    <citation type="journal article" date="2019" name="Int. J. Syst. Evol. Microbiol.">
        <title>The Global Catalogue of Microorganisms (GCM) 10K type strain sequencing project: providing services to taxonomists for standard genome sequencing and annotation.</title>
        <authorList>
            <consortium name="The Broad Institute Genomics Platform"/>
            <consortium name="The Broad Institute Genome Sequencing Center for Infectious Disease"/>
            <person name="Wu L."/>
            <person name="Ma J."/>
        </authorList>
    </citation>
    <scope>NUCLEOTIDE SEQUENCE [LARGE SCALE GENOMIC DNA]</scope>
    <source>
        <strain evidence="2">JCM 17137</strain>
    </source>
</reference>
<name>A0ABP7G861_9ACTN</name>
<comment type="caution">
    <text evidence="1">The sequence shown here is derived from an EMBL/GenBank/DDBJ whole genome shotgun (WGS) entry which is preliminary data.</text>
</comment>
<sequence length="101" mass="11111">MKYRADQATIRAISALREDRVTVWIWAEDVVWRFPALVPRSLRDLGSQGWAVPGVGALAWRCLSGHLPQEDARGTPHLPPRDTYRRGLCIPSGGSTAGDCA</sequence>
<proteinExistence type="predicted"/>
<evidence type="ECO:0000313" key="1">
    <source>
        <dbReference type="EMBL" id="GAA3757586.1"/>
    </source>
</evidence>